<dbReference type="RefSeq" id="WP_150353301.1">
    <property type="nucleotide sequence ID" value="NZ_RZNZ01000002.1"/>
</dbReference>
<comment type="caution">
    <text evidence="3">The sequence shown here is derived from an EMBL/GenBank/DDBJ whole genome shotgun (WGS) entry which is preliminary data.</text>
</comment>
<dbReference type="Gene3D" id="3.40.630.30">
    <property type="match status" value="1"/>
</dbReference>
<sequence length="218" mass="24750">MRIQTPCDAMIMRPMSRDDYPALIEMVRRMWYGDPDMDTRVSRALAKADFEATLSRTTEAWVSETPDGLSGVILGGVAGRRSWRRMLSSLRHLRRAAGILLPLLASREGRRGIRGMLRINAADDRLLRDATRDRGRYDAEVTLLLVEANVRGGGVGRRLFDRMMRTFRAAGVERFFLFTDTTCNFGFYDHLGLVRCGEMPLAWSNGDGTTFYLYDGRV</sequence>
<dbReference type="SUPFAM" id="SSF55729">
    <property type="entry name" value="Acyl-CoA N-acyltransferases (Nat)"/>
    <property type="match status" value="1"/>
</dbReference>
<keyword evidence="3" id="KW-0808">Transferase</keyword>
<evidence type="ECO:0000313" key="4">
    <source>
        <dbReference type="Proteomes" id="UP000345527"/>
    </source>
</evidence>
<evidence type="ECO:0000313" key="5">
    <source>
        <dbReference type="Proteomes" id="UP000374630"/>
    </source>
</evidence>
<evidence type="ECO:0000313" key="3">
    <source>
        <dbReference type="EMBL" id="KAA8824567.1"/>
    </source>
</evidence>
<dbReference type="InterPro" id="IPR000182">
    <property type="entry name" value="GNAT_dom"/>
</dbReference>
<dbReference type="GO" id="GO:0016747">
    <property type="term" value="F:acyltransferase activity, transferring groups other than amino-acyl groups"/>
    <property type="evidence" value="ECO:0007669"/>
    <property type="project" value="InterPro"/>
</dbReference>
<feature type="domain" description="N-acetyltransferase" evidence="1">
    <location>
        <begin position="10"/>
        <end position="217"/>
    </location>
</feature>
<dbReference type="InterPro" id="IPR016181">
    <property type="entry name" value="Acyl_CoA_acyltransferase"/>
</dbReference>
<dbReference type="CDD" id="cd04301">
    <property type="entry name" value="NAT_SF"/>
    <property type="match status" value="1"/>
</dbReference>
<proteinExistence type="predicted"/>
<accession>A0A5J5DZC7</accession>
<dbReference type="Proteomes" id="UP000345527">
    <property type="component" value="Unassembled WGS sequence"/>
</dbReference>
<keyword evidence="5" id="KW-1185">Reference proteome</keyword>
<dbReference type="EMBL" id="RZOA01000002">
    <property type="protein sequence ID" value="KAA8824567.1"/>
    <property type="molecule type" value="Genomic_DNA"/>
</dbReference>
<dbReference type="EMBL" id="RZNZ01000002">
    <property type="protein sequence ID" value="KAA8822070.1"/>
    <property type="molecule type" value="Genomic_DNA"/>
</dbReference>
<protein>
    <submittedName>
        <fullName evidence="3">GNAT family N-acetyltransferase</fullName>
    </submittedName>
</protein>
<dbReference type="PROSITE" id="PS51186">
    <property type="entry name" value="GNAT"/>
    <property type="match status" value="1"/>
</dbReference>
<reference evidence="4 5" key="1">
    <citation type="journal article" date="2019" name="Syst. Appl. Microbiol.">
        <title>Characterization of Bifidobacterium species in feaces of the Egyptian fruit bat: Description of B. vespertilionis sp. nov. and B. rousetti sp. nov.</title>
        <authorList>
            <person name="Modesto M."/>
            <person name="Satti M."/>
            <person name="Watanabe K."/>
            <person name="Puglisi E."/>
            <person name="Morelli L."/>
            <person name="Huang C.-H."/>
            <person name="Liou J.-S."/>
            <person name="Miyashita M."/>
            <person name="Tamura T."/>
            <person name="Saito S."/>
            <person name="Mori K."/>
            <person name="Huang L."/>
            <person name="Sciavilla P."/>
            <person name="Sandri C."/>
            <person name="Spiezio C."/>
            <person name="Vitali F."/>
            <person name="Cavalieri D."/>
            <person name="Perpetuini G."/>
            <person name="Tofalo R."/>
            <person name="Bonetti A."/>
            <person name="Arita M."/>
            <person name="Mattarelli P."/>
        </authorList>
    </citation>
    <scope>NUCLEOTIDE SEQUENCE [LARGE SCALE GENOMIC DNA]</scope>
    <source>
        <strain evidence="2 5">RST16</strain>
        <strain evidence="3 4">RST8</strain>
    </source>
</reference>
<organism evidence="3 4">
    <name type="scientific">Bifidobacterium vespertilionis</name>
    <dbReference type="NCBI Taxonomy" id="2562524"/>
    <lineage>
        <taxon>Bacteria</taxon>
        <taxon>Bacillati</taxon>
        <taxon>Actinomycetota</taxon>
        <taxon>Actinomycetes</taxon>
        <taxon>Bifidobacteriales</taxon>
        <taxon>Bifidobacteriaceae</taxon>
        <taxon>Bifidobacterium</taxon>
    </lineage>
</organism>
<dbReference type="AlphaFoldDB" id="A0A5J5DZC7"/>
<name>A0A5J5DZC7_9BIFI</name>
<dbReference type="OrthoDB" id="6711752at2"/>
<dbReference type="Pfam" id="PF00583">
    <property type="entry name" value="Acetyltransf_1"/>
    <property type="match status" value="1"/>
</dbReference>
<dbReference type="Proteomes" id="UP000374630">
    <property type="component" value="Unassembled WGS sequence"/>
</dbReference>
<gene>
    <name evidence="3" type="ORF">EM848_01800</name>
    <name evidence="2" type="ORF">EMO90_02425</name>
</gene>
<evidence type="ECO:0000259" key="1">
    <source>
        <dbReference type="PROSITE" id="PS51186"/>
    </source>
</evidence>
<evidence type="ECO:0000313" key="2">
    <source>
        <dbReference type="EMBL" id="KAA8822070.1"/>
    </source>
</evidence>